<keyword evidence="3" id="KW-1185">Reference proteome</keyword>
<evidence type="ECO:0008006" key="4">
    <source>
        <dbReference type="Google" id="ProtNLM"/>
    </source>
</evidence>
<dbReference type="Proteomes" id="UP000305760">
    <property type="component" value="Unassembled WGS sequence"/>
</dbReference>
<feature type="chain" id="PRO_5023079828" description="ABC transporter substrate-binding protein" evidence="1">
    <location>
        <begin position="22"/>
        <end position="462"/>
    </location>
</feature>
<protein>
    <recommendedName>
        <fullName evidence="4">ABC transporter substrate-binding protein</fullName>
    </recommendedName>
</protein>
<proteinExistence type="predicted"/>
<dbReference type="PROSITE" id="PS51257">
    <property type="entry name" value="PROKAR_LIPOPROTEIN"/>
    <property type="match status" value="1"/>
</dbReference>
<dbReference type="AlphaFoldDB" id="A0A5C4RUB6"/>
<evidence type="ECO:0000313" key="3">
    <source>
        <dbReference type="Proteomes" id="UP000305760"/>
    </source>
</evidence>
<reference evidence="2 3" key="1">
    <citation type="submission" date="2019-03" db="EMBL/GenBank/DDBJ databases">
        <title>Arenimonas daejeonensis sp. nov., isolated from compost.</title>
        <authorList>
            <person name="Jeon C.O."/>
        </authorList>
    </citation>
    <scope>NUCLEOTIDE SEQUENCE [LARGE SCALE GENOMIC DNA]</scope>
    <source>
        <strain evidence="2 3">R29</strain>
    </source>
</reference>
<sequence length="462" mass="49149">MTRIVRRSAVFCAFVLSFSLAGCERTGAPSADDGQRLALDKPATGEITSGNRLNYSDGTRTATFRLDLEPGDAVAIEAGAAFCGRLTLYSLDADGRQVLQGPATDGDCVEKDGRLVQMRSSVSPEGGRYLLAFSGREPGDFGPYRVSMSPLKLDGDRDLVAGDEVAGLWSAEKTVALKIAEAGQYQIDLRSAEFDPTLKLEGQGVSRENDDDGESTDARLTAYLQPGDYRLTLGRVGSNGGVYRLSILKKDSAVAPGLELQNGGELPTGRDVTGMLQGEPASYQLVLAQRARVALALESDDFDTRLDLAGDGVRLSDDDSGEDTDSRLVTLLEPGTYTVTAFDLGEENAGLFTLSATVTPASDAMPALVPGVQQPGSLAVGEQRRYRLSVPESASYVLTMRSSDFDSVLHLLRDGEVIGTDDDGGDDTDARLEVDLEPGDYEVVAITFGGDSGSFRIQADIR</sequence>
<dbReference type="EMBL" id="SMDR01000001">
    <property type="protein sequence ID" value="TNJ34564.1"/>
    <property type="molecule type" value="Genomic_DNA"/>
</dbReference>
<accession>A0A5C4RUB6</accession>
<feature type="signal peptide" evidence="1">
    <location>
        <begin position="1"/>
        <end position="21"/>
    </location>
</feature>
<name>A0A5C4RUB6_9GAMM</name>
<dbReference type="OrthoDB" id="8893233at2"/>
<evidence type="ECO:0000313" key="2">
    <source>
        <dbReference type="EMBL" id="TNJ34564.1"/>
    </source>
</evidence>
<dbReference type="RefSeq" id="WP_139445067.1">
    <property type="nucleotide sequence ID" value="NZ_SMDR01000001.1"/>
</dbReference>
<gene>
    <name evidence="2" type="ORF">E1B00_01895</name>
</gene>
<comment type="caution">
    <text evidence="2">The sequence shown here is derived from an EMBL/GenBank/DDBJ whole genome shotgun (WGS) entry which is preliminary data.</text>
</comment>
<organism evidence="2 3">
    <name type="scientific">Arenimonas terrae</name>
    <dbReference type="NCBI Taxonomy" id="2546226"/>
    <lineage>
        <taxon>Bacteria</taxon>
        <taxon>Pseudomonadati</taxon>
        <taxon>Pseudomonadota</taxon>
        <taxon>Gammaproteobacteria</taxon>
        <taxon>Lysobacterales</taxon>
        <taxon>Lysobacteraceae</taxon>
        <taxon>Arenimonas</taxon>
    </lineage>
</organism>
<evidence type="ECO:0000256" key="1">
    <source>
        <dbReference type="SAM" id="SignalP"/>
    </source>
</evidence>
<keyword evidence="1" id="KW-0732">Signal</keyword>